<reference evidence="4" key="2">
    <citation type="submission" date="2024-06" db="UniProtKB">
        <authorList>
            <consortium name="EnsemblMetazoa"/>
        </authorList>
    </citation>
    <scope>IDENTIFICATION</scope>
</reference>
<organism evidence="4 5">
    <name type="scientific">Amphimedon queenslandica</name>
    <name type="common">Sponge</name>
    <dbReference type="NCBI Taxonomy" id="400682"/>
    <lineage>
        <taxon>Eukaryota</taxon>
        <taxon>Metazoa</taxon>
        <taxon>Porifera</taxon>
        <taxon>Demospongiae</taxon>
        <taxon>Heteroscleromorpha</taxon>
        <taxon>Haplosclerida</taxon>
        <taxon>Niphatidae</taxon>
        <taxon>Amphimedon</taxon>
    </lineage>
</organism>
<proteinExistence type="predicted"/>
<feature type="compositionally biased region" description="Basic and acidic residues" evidence="1">
    <location>
        <begin position="373"/>
        <end position="400"/>
    </location>
</feature>
<dbReference type="Gene3D" id="1.10.10.10">
    <property type="entry name" value="Winged helix-like DNA-binding domain superfamily/Winged helix DNA-binding domain"/>
    <property type="match status" value="1"/>
</dbReference>
<dbReference type="SUPFAM" id="SSF52540">
    <property type="entry name" value="P-loop containing nucleoside triphosphate hydrolases"/>
    <property type="match status" value="1"/>
</dbReference>
<feature type="transmembrane region" description="Helical" evidence="2">
    <location>
        <begin position="1171"/>
        <end position="1190"/>
    </location>
</feature>
<dbReference type="PROSITE" id="PS50017">
    <property type="entry name" value="DEATH_DOMAIN"/>
    <property type="match status" value="2"/>
</dbReference>
<evidence type="ECO:0000259" key="3">
    <source>
        <dbReference type="PROSITE" id="PS50017"/>
    </source>
</evidence>
<keyword evidence="2" id="KW-0472">Membrane</keyword>
<dbReference type="KEGG" id="aqu:109584694"/>
<dbReference type="AlphaFoldDB" id="A0AAN0JGZ4"/>
<evidence type="ECO:0000313" key="5">
    <source>
        <dbReference type="Proteomes" id="UP000007879"/>
    </source>
</evidence>
<feature type="domain" description="Death" evidence="3">
    <location>
        <begin position="148"/>
        <end position="225"/>
    </location>
</feature>
<sequence>MATPFVKRPERHQPLGLLNIPEIFHLLKRHGISYFDFGLYLGLSRPTLNAIGANNKGNVNKCLSECLEVWVEQADDVKSKGGPTYDTLIQALRKMGKNDVADEIEREIEVPETPPSNPPAKRLTMQQLLDINNASEVLDLLDDHGYFGRNYRDLGLHLGLLLHTLNAIEADNKEYPDRCLIHCIQAWLKQENNVKSKGGPTCEALVQALREIGENAVANGIERDLQGDIVPPTANPISTEDTPAADRIPDTQHPLTERPPITANPISTEDTPAAERIPDTQNPLTQDAVNVNEWLKEGRVDLTVKRVQMLGLPGSGKTCSQHLLLNEDPPEEDNSTGIACRAVKAMRISAHDDRMERIDAKALLSSLAHDLKEAAAKQKKSPEDHGTESKGESLETKTTKPAELVDESAGITESTAATESAEATGTTETEDPADDTEANKIRNEIVEAIPIAKGKFDRHWVYIIDSGGQTAFQELLPLFTRASSFNIITLDLSKDIDEKLKQEYRINGKSFSCDLDDSSEVLYTTNIEFLKDVLSSGAILQPYQPPKAIGSEENTSTGSTTSPQYAEYFVLGTHKDKAKQEVIKKYNDELKKLKSESEKEGYHIIRDGKIYEVNTMIKSPDREAEAKELGKIIYYNTFDKKSKVSIPVRWFAFELTLLEKAKRKGRSFLQINDVLHAGKSLEMNPDQTKEALEYLHSVTIILYYPQVSDDVFVDPHPILDILSCLLALVLTEDHHPFVKEGVRPLPSELKNLKDNGIFTEALLKKLKDYENFSNPNFFINLLLHLHIIVKTGVNDEYFLPSALPPYNPKTSSHPESHIDPLQIIWCSPNGTNKDSRVILPVPRGIFPLAIANLIKSPKFCFSTPKSPHYLRCRDAMSFRVCFLDDHIGTVHIIKKHKHIEIYFEGDALKYCSLIRKAVKEAITSSCEAINIKPDGYEFAFACPSSKNGCYRIVRNENEKKVECTLCPTPPIISGEEKYWSWFDKKSLTKVLIEKYKKMTKEFRSSLDAIKEALAIKSVDDVKGCLVGLMKAADWASEVDTVTDEMSLAQLLQRYCFLSNLSLLKYIAEKLDLKESKSRIDQLAEERDIFYSKVLAEEFTAAAIEDHEIIKDHHVEMTVVVSWSSSETTLATFQDYITKEFKDLSMFIALRAVQHSCLTFVCTVPYWCVDPLHVALGVGLVFVTGVLCITLKNRRYGRPPTDSGREANTQQQ</sequence>
<dbReference type="PANTHER" id="PTHR15077">
    <property type="entry name" value="FAS-ASSOCIATING DEATH DOMAIN-CONTAINING PROTEIN FADD"/>
    <property type="match status" value="1"/>
</dbReference>
<keyword evidence="2" id="KW-0812">Transmembrane</keyword>
<dbReference type="GeneID" id="109584694"/>
<dbReference type="EnsemblMetazoa" id="XM_020000512.1">
    <property type="protein sequence ID" value="XP_019856071.1"/>
    <property type="gene ID" value="LOC109584694"/>
</dbReference>
<accession>A0AAN0JGZ4</accession>
<dbReference type="GO" id="GO:0007165">
    <property type="term" value="P:signal transduction"/>
    <property type="evidence" value="ECO:0007669"/>
    <property type="project" value="InterPro"/>
</dbReference>
<dbReference type="InterPro" id="IPR011029">
    <property type="entry name" value="DEATH-like_dom_sf"/>
</dbReference>
<dbReference type="InterPro" id="IPR016729">
    <property type="entry name" value="FADD"/>
</dbReference>
<dbReference type="SUPFAM" id="SSF47986">
    <property type="entry name" value="DEATH domain"/>
    <property type="match status" value="2"/>
</dbReference>
<dbReference type="Pfam" id="PF00531">
    <property type="entry name" value="Death"/>
    <property type="match status" value="1"/>
</dbReference>
<protein>
    <recommendedName>
        <fullName evidence="3">Death domain-containing protein</fullName>
    </recommendedName>
</protein>
<keyword evidence="5" id="KW-1185">Reference proteome</keyword>
<dbReference type="InterPro" id="IPR027417">
    <property type="entry name" value="P-loop_NTPase"/>
</dbReference>
<feature type="region of interest" description="Disordered" evidence="1">
    <location>
        <begin position="226"/>
        <end position="280"/>
    </location>
</feature>
<dbReference type="InterPro" id="IPR036388">
    <property type="entry name" value="WH-like_DNA-bd_sf"/>
</dbReference>
<dbReference type="RefSeq" id="XP_019856071.1">
    <property type="nucleotide sequence ID" value="XM_020000512.1"/>
</dbReference>
<dbReference type="InterPro" id="IPR000488">
    <property type="entry name" value="Death_dom"/>
</dbReference>
<name>A0AAN0JGZ4_AMPQE</name>
<feature type="compositionally biased region" description="Low complexity" evidence="1">
    <location>
        <begin position="407"/>
        <end position="427"/>
    </location>
</feature>
<dbReference type="Gene3D" id="1.10.533.10">
    <property type="entry name" value="Death Domain, Fas"/>
    <property type="match status" value="2"/>
</dbReference>
<keyword evidence="2" id="KW-1133">Transmembrane helix</keyword>
<evidence type="ECO:0000256" key="2">
    <source>
        <dbReference type="SAM" id="Phobius"/>
    </source>
</evidence>
<feature type="domain" description="Death" evidence="3">
    <location>
        <begin position="31"/>
        <end position="108"/>
    </location>
</feature>
<dbReference type="CDD" id="cd01670">
    <property type="entry name" value="Death"/>
    <property type="match status" value="1"/>
</dbReference>
<evidence type="ECO:0000313" key="4">
    <source>
        <dbReference type="EnsemblMetazoa" id="XP_019856071.1"/>
    </source>
</evidence>
<dbReference type="Proteomes" id="UP000007879">
    <property type="component" value="Unassembled WGS sequence"/>
</dbReference>
<evidence type="ECO:0000256" key="1">
    <source>
        <dbReference type="SAM" id="MobiDB-lite"/>
    </source>
</evidence>
<reference evidence="5" key="1">
    <citation type="journal article" date="2010" name="Nature">
        <title>The Amphimedon queenslandica genome and the evolution of animal complexity.</title>
        <authorList>
            <person name="Srivastava M."/>
            <person name="Simakov O."/>
            <person name="Chapman J."/>
            <person name="Fahey B."/>
            <person name="Gauthier M.E."/>
            <person name="Mitros T."/>
            <person name="Richards G.S."/>
            <person name="Conaco C."/>
            <person name="Dacre M."/>
            <person name="Hellsten U."/>
            <person name="Larroux C."/>
            <person name="Putnam N.H."/>
            <person name="Stanke M."/>
            <person name="Adamska M."/>
            <person name="Darling A."/>
            <person name="Degnan S.M."/>
            <person name="Oakley T.H."/>
            <person name="Plachetzki D.C."/>
            <person name="Zhai Y."/>
            <person name="Adamski M."/>
            <person name="Calcino A."/>
            <person name="Cummins S.F."/>
            <person name="Goodstein D.M."/>
            <person name="Harris C."/>
            <person name="Jackson D.J."/>
            <person name="Leys S.P."/>
            <person name="Shu S."/>
            <person name="Woodcroft B.J."/>
            <person name="Vervoort M."/>
            <person name="Kosik K.S."/>
            <person name="Manning G."/>
            <person name="Degnan B.M."/>
            <person name="Rokhsar D.S."/>
        </authorList>
    </citation>
    <scope>NUCLEOTIDE SEQUENCE [LARGE SCALE GENOMIC DNA]</scope>
</reference>
<feature type="region of interest" description="Disordered" evidence="1">
    <location>
        <begin position="373"/>
        <end position="438"/>
    </location>
</feature>